<dbReference type="InterPro" id="IPR005162">
    <property type="entry name" value="Retrotrans_gag_dom"/>
</dbReference>
<comment type="caution">
    <text evidence="3">The sequence shown here is derived from an EMBL/GenBank/DDBJ whole genome shotgun (WGS) entry which is preliminary data.</text>
</comment>
<reference evidence="3 4" key="1">
    <citation type="journal article" date="2018" name="Front. Plant Sci.">
        <title>Red Clover (Trifolium pratense) and Zigzag Clover (T. medium) - A Picture of Genomic Similarities and Differences.</title>
        <authorList>
            <person name="Dluhosova J."/>
            <person name="Istvanek J."/>
            <person name="Nedelnik J."/>
            <person name="Repkova J."/>
        </authorList>
    </citation>
    <scope>NUCLEOTIDE SEQUENCE [LARGE SCALE GENOMIC DNA]</scope>
    <source>
        <strain evidence="4">cv. 10/8</strain>
        <tissue evidence="3">Leaf</tissue>
    </source>
</reference>
<proteinExistence type="predicted"/>
<dbReference type="Pfam" id="PF03732">
    <property type="entry name" value="Retrotrans_gag"/>
    <property type="match status" value="1"/>
</dbReference>
<feature type="domain" description="Retrotransposon gag" evidence="2">
    <location>
        <begin position="10"/>
        <end position="54"/>
    </location>
</feature>
<feature type="non-terminal residue" evidence="3">
    <location>
        <position position="1"/>
    </location>
</feature>
<evidence type="ECO:0000313" key="3">
    <source>
        <dbReference type="EMBL" id="MCI37425.1"/>
    </source>
</evidence>
<feature type="region of interest" description="Disordered" evidence="1">
    <location>
        <begin position="85"/>
        <end position="129"/>
    </location>
</feature>
<evidence type="ECO:0000313" key="4">
    <source>
        <dbReference type="Proteomes" id="UP000265520"/>
    </source>
</evidence>
<evidence type="ECO:0000259" key="2">
    <source>
        <dbReference type="Pfam" id="PF03732"/>
    </source>
</evidence>
<organism evidence="3 4">
    <name type="scientific">Trifolium medium</name>
    <dbReference type="NCBI Taxonomy" id="97028"/>
    <lineage>
        <taxon>Eukaryota</taxon>
        <taxon>Viridiplantae</taxon>
        <taxon>Streptophyta</taxon>
        <taxon>Embryophyta</taxon>
        <taxon>Tracheophyta</taxon>
        <taxon>Spermatophyta</taxon>
        <taxon>Magnoliopsida</taxon>
        <taxon>eudicotyledons</taxon>
        <taxon>Gunneridae</taxon>
        <taxon>Pentapetalae</taxon>
        <taxon>rosids</taxon>
        <taxon>fabids</taxon>
        <taxon>Fabales</taxon>
        <taxon>Fabaceae</taxon>
        <taxon>Papilionoideae</taxon>
        <taxon>50 kb inversion clade</taxon>
        <taxon>NPAAA clade</taxon>
        <taxon>Hologalegina</taxon>
        <taxon>IRL clade</taxon>
        <taxon>Trifolieae</taxon>
        <taxon>Trifolium</taxon>
    </lineage>
</organism>
<accession>A0A392RPE3</accession>
<dbReference type="Proteomes" id="UP000265520">
    <property type="component" value="Unassembled WGS sequence"/>
</dbReference>
<name>A0A392RPE3_9FABA</name>
<dbReference type="EMBL" id="LXQA010244501">
    <property type="protein sequence ID" value="MCI37425.1"/>
    <property type="molecule type" value="Genomic_DNA"/>
</dbReference>
<protein>
    <recommendedName>
        <fullName evidence="2">Retrotransposon gag domain-containing protein</fullName>
    </recommendedName>
</protein>
<feature type="non-terminal residue" evidence="3">
    <location>
        <position position="129"/>
    </location>
</feature>
<dbReference type="AlphaFoldDB" id="A0A392RPE3"/>
<sequence>RYGGHGEGDVYEQLTELKQEGTVDEYITEFEYLIAQIPKLPEKQFRGYFHHGLKSEIKGKVRSLAAMGEMSRTKLLQVTRAVEKEVKGGSGSGYHRGPRSGNGPFHKGSNSSARSGSDWVFVKDKENGV</sequence>
<evidence type="ECO:0000256" key="1">
    <source>
        <dbReference type="SAM" id="MobiDB-lite"/>
    </source>
</evidence>
<keyword evidence="4" id="KW-1185">Reference proteome</keyword>